<comment type="caution">
    <text evidence="7">The sequence shown here is derived from an EMBL/GenBank/DDBJ whole genome shotgun (WGS) entry which is preliminary data.</text>
</comment>
<dbReference type="Proteomes" id="UP000636709">
    <property type="component" value="Unassembled WGS sequence"/>
</dbReference>
<keyword evidence="5" id="KW-0961">Cell wall biogenesis/degradation</keyword>
<keyword evidence="5" id="KW-0378">Hydrolase</keyword>
<keyword evidence="5" id="KW-0964">Secreted</keyword>
<dbReference type="InterPro" id="IPR004963">
    <property type="entry name" value="PAE/NOTUM"/>
</dbReference>
<dbReference type="EMBL" id="JACEFO010003286">
    <property type="protein sequence ID" value="KAF8642758.1"/>
    <property type="molecule type" value="Genomic_DNA"/>
</dbReference>
<evidence type="ECO:0000313" key="7">
    <source>
        <dbReference type="EMBL" id="KAF8642758.1"/>
    </source>
</evidence>
<gene>
    <name evidence="7" type="ORF">HU200_067140</name>
</gene>
<evidence type="ECO:0000256" key="5">
    <source>
        <dbReference type="RuleBase" id="RU363114"/>
    </source>
</evidence>
<evidence type="ECO:0000256" key="6">
    <source>
        <dbReference type="SAM" id="Phobius"/>
    </source>
</evidence>
<organism evidence="7 8">
    <name type="scientific">Digitaria exilis</name>
    <dbReference type="NCBI Taxonomy" id="1010633"/>
    <lineage>
        <taxon>Eukaryota</taxon>
        <taxon>Viridiplantae</taxon>
        <taxon>Streptophyta</taxon>
        <taxon>Embryophyta</taxon>
        <taxon>Tracheophyta</taxon>
        <taxon>Spermatophyta</taxon>
        <taxon>Magnoliopsida</taxon>
        <taxon>Liliopsida</taxon>
        <taxon>Poales</taxon>
        <taxon>Poaceae</taxon>
        <taxon>PACMAD clade</taxon>
        <taxon>Panicoideae</taxon>
        <taxon>Panicodae</taxon>
        <taxon>Paniceae</taxon>
        <taxon>Anthephorinae</taxon>
        <taxon>Digitaria</taxon>
    </lineage>
</organism>
<proteinExistence type="inferred from homology"/>
<dbReference type="PANTHER" id="PTHR21562:SF117">
    <property type="entry name" value="PECTIN ACETYLESTERASE"/>
    <property type="match status" value="1"/>
</dbReference>
<dbReference type="GO" id="GO:0071555">
    <property type="term" value="P:cell wall organization"/>
    <property type="evidence" value="ECO:0007669"/>
    <property type="project" value="UniProtKB-KW"/>
</dbReference>
<dbReference type="GO" id="GO:0016787">
    <property type="term" value="F:hydrolase activity"/>
    <property type="evidence" value="ECO:0007669"/>
    <property type="project" value="UniProtKB-KW"/>
</dbReference>
<evidence type="ECO:0000256" key="1">
    <source>
        <dbReference type="ARBA" id="ARBA00003534"/>
    </source>
</evidence>
<comment type="similarity">
    <text evidence="3 5">Belongs to the pectinacetylesterase family.</text>
</comment>
<reference evidence="7" key="1">
    <citation type="submission" date="2020-07" db="EMBL/GenBank/DDBJ databases">
        <title>Genome sequence and genetic diversity analysis of an under-domesticated orphan crop, white fonio (Digitaria exilis).</title>
        <authorList>
            <person name="Bennetzen J.L."/>
            <person name="Chen S."/>
            <person name="Ma X."/>
            <person name="Wang X."/>
            <person name="Yssel A.E.J."/>
            <person name="Chaluvadi S.R."/>
            <person name="Johnson M."/>
            <person name="Gangashetty P."/>
            <person name="Hamidou F."/>
            <person name="Sanogo M.D."/>
            <person name="Zwaenepoel A."/>
            <person name="Wallace J."/>
            <person name="Van De Peer Y."/>
            <person name="Van Deynze A."/>
        </authorList>
    </citation>
    <scope>NUCLEOTIDE SEQUENCE</scope>
    <source>
        <tissue evidence="7">Leaves</tissue>
    </source>
</reference>
<name>A0A835DTA0_9POAL</name>
<evidence type="ECO:0000256" key="4">
    <source>
        <dbReference type="ARBA" id="ARBA00022512"/>
    </source>
</evidence>
<dbReference type="PANTHER" id="PTHR21562">
    <property type="entry name" value="NOTUM-RELATED"/>
    <property type="match status" value="1"/>
</dbReference>
<keyword evidence="6" id="KW-1133">Transmembrane helix</keyword>
<feature type="transmembrane region" description="Helical" evidence="6">
    <location>
        <begin position="20"/>
        <end position="40"/>
    </location>
</feature>
<comment type="subcellular location">
    <subcellularLocation>
        <location evidence="2 5">Secreted</location>
        <location evidence="2 5">Cell wall</location>
    </subcellularLocation>
</comment>
<evidence type="ECO:0000313" key="8">
    <source>
        <dbReference type="Proteomes" id="UP000636709"/>
    </source>
</evidence>
<dbReference type="InterPro" id="IPR029058">
    <property type="entry name" value="AB_hydrolase_fold"/>
</dbReference>
<dbReference type="OrthoDB" id="2015280at2759"/>
<protein>
    <recommendedName>
        <fullName evidence="5">Pectin acetylesterase</fullName>
        <ecNumber evidence="5">3.1.1.-</ecNumber>
    </recommendedName>
</protein>
<keyword evidence="6" id="KW-0812">Transmembrane</keyword>
<comment type="function">
    <text evidence="1 5">Hydrolyzes acetyl esters in homogalacturonan regions of pectin. In type I primary cell wall, galacturonic acid residues of pectin can be acetylated at the O-2 and O-3 positions. Decreasing the degree of acetylation of pectin gels in vitro alters their physical properties.</text>
</comment>
<dbReference type="AlphaFoldDB" id="A0A835DTA0"/>
<keyword evidence="4 5" id="KW-0134">Cell wall</keyword>
<dbReference type="Pfam" id="PF03283">
    <property type="entry name" value="PAE"/>
    <property type="match status" value="1"/>
</dbReference>
<dbReference type="SUPFAM" id="SSF53474">
    <property type="entry name" value="alpha/beta-Hydrolases"/>
    <property type="match status" value="1"/>
</dbReference>
<evidence type="ECO:0000256" key="2">
    <source>
        <dbReference type="ARBA" id="ARBA00004191"/>
    </source>
</evidence>
<evidence type="ECO:0000256" key="3">
    <source>
        <dbReference type="ARBA" id="ARBA00005784"/>
    </source>
</evidence>
<keyword evidence="6" id="KW-0472">Membrane</keyword>
<accession>A0A835DTA0</accession>
<keyword evidence="8" id="KW-1185">Reference proteome</keyword>
<dbReference type="EC" id="3.1.1.-" evidence="5"/>
<sequence>MAAELRSPLLPPGPQRRRGLALAVAAAAPLLALLLAVVVFSRSLLTVSSPEPVDLTLVAGARVASSSPEIVELTLLAGAREKGAVCLDGSPPGYHLQRGFGSGAHSWLVYLQGGGWCNTTESCSERKMTEFGSSKLMEAVEFTGILSNRHQENPDFYDWNKVMVRYCDGASFSGDAEGVDRDGTKLYYRGLRIWEAILDELMGLGLAQANQALLVGCSAGGLATLIHCDNFRARFPHQVPVKCLSDAGFFLDIKDISGERFMRSVCHGVVHLQNVRKVLPKDCLTKTKDPTECFFAAELIKSINTPTFILNSEYDSWQIGNVLAPNGSYPGQSWSSCKADIRNCSSKQFNALHGFRKKLVQDLKVAEGKSDWGLFIDSCFSHCQTPFNISWHSPFSPRLGNKTISEAVGDWYFGRRHAVKQIDCKYPCNPTCSSSS</sequence>